<comment type="subcellular location">
    <subcellularLocation>
        <location evidence="1">Cell outer membrane</location>
    </subcellularLocation>
</comment>
<evidence type="ECO:0000256" key="6">
    <source>
        <dbReference type="SAM" id="SignalP"/>
    </source>
</evidence>
<feature type="domain" description="Secretin/TonB short N-terminal" evidence="7">
    <location>
        <begin position="51"/>
        <end position="102"/>
    </location>
</feature>
<protein>
    <submittedName>
        <fullName evidence="8">TonB-dependent receptor</fullName>
    </submittedName>
</protein>
<gene>
    <name evidence="8" type="ORF">GJ700_01020</name>
</gene>
<keyword evidence="4" id="KW-0472">Membrane</keyword>
<dbReference type="PANTHER" id="PTHR40980:SF3">
    <property type="entry name" value="TONB-DEPENDENT RECEPTOR-LIKE BETA-BARREL DOMAIN-CONTAINING PROTEIN"/>
    <property type="match status" value="1"/>
</dbReference>
<evidence type="ECO:0000256" key="1">
    <source>
        <dbReference type="ARBA" id="ARBA00004442"/>
    </source>
</evidence>
<dbReference type="Pfam" id="PF07715">
    <property type="entry name" value="Plug"/>
    <property type="match status" value="1"/>
</dbReference>
<feature type="chain" id="PRO_5030871271" evidence="6">
    <location>
        <begin position="25"/>
        <end position="964"/>
    </location>
</feature>
<dbReference type="NCBIfam" id="TIGR01782">
    <property type="entry name" value="TonB-Xanth-Caul"/>
    <property type="match status" value="1"/>
</dbReference>
<name>A0A7X2IHU9_9BURK</name>
<dbReference type="Gene3D" id="2.40.170.20">
    <property type="entry name" value="TonB-dependent receptor, beta-barrel domain"/>
    <property type="match status" value="1"/>
</dbReference>
<keyword evidence="6" id="KW-0732">Signal</keyword>
<evidence type="ECO:0000256" key="4">
    <source>
        <dbReference type="ARBA" id="ARBA00023136"/>
    </source>
</evidence>
<dbReference type="RefSeq" id="WP_154370792.1">
    <property type="nucleotide sequence ID" value="NZ_WKJJ01000001.1"/>
</dbReference>
<evidence type="ECO:0000256" key="2">
    <source>
        <dbReference type="ARBA" id="ARBA00009810"/>
    </source>
</evidence>
<dbReference type="InterPro" id="IPR037066">
    <property type="entry name" value="Plug_dom_sf"/>
</dbReference>
<dbReference type="AlphaFoldDB" id="A0A7X2IHU9"/>
<dbReference type="InterPro" id="IPR011662">
    <property type="entry name" value="Secretin/TonB_short_N"/>
</dbReference>
<keyword evidence="3" id="KW-0813">Transport</keyword>
<dbReference type="InterPro" id="IPR012910">
    <property type="entry name" value="Plug_dom"/>
</dbReference>
<dbReference type="EMBL" id="WKJJ01000001">
    <property type="protein sequence ID" value="MRV70302.1"/>
    <property type="molecule type" value="Genomic_DNA"/>
</dbReference>
<dbReference type="SUPFAM" id="SSF56935">
    <property type="entry name" value="Porins"/>
    <property type="match status" value="1"/>
</dbReference>
<keyword evidence="9" id="KW-1185">Reference proteome</keyword>
<evidence type="ECO:0000256" key="3">
    <source>
        <dbReference type="ARBA" id="ARBA00022448"/>
    </source>
</evidence>
<accession>A0A7X2IHU9</accession>
<comment type="similarity">
    <text evidence="2">Belongs to the TonB-dependent receptor family.</text>
</comment>
<proteinExistence type="inferred from homology"/>
<feature type="signal peptide" evidence="6">
    <location>
        <begin position="1"/>
        <end position="24"/>
    </location>
</feature>
<dbReference type="Gene3D" id="2.170.130.10">
    <property type="entry name" value="TonB-dependent receptor, plug domain"/>
    <property type="match status" value="1"/>
</dbReference>
<dbReference type="PANTHER" id="PTHR40980">
    <property type="entry name" value="PLUG DOMAIN-CONTAINING PROTEIN"/>
    <property type="match status" value="1"/>
</dbReference>
<dbReference type="SMART" id="SM00965">
    <property type="entry name" value="STN"/>
    <property type="match status" value="1"/>
</dbReference>
<dbReference type="InterPro" id="IPR010104">
    <property type="entry name" value="TonB_rcpt_bac"/>
</dbReference>
<evidence type="ECO:0000259" key="7">
    <source>
        <dbReference type="SMART" id="SM00965"/>
    </source>
</evidence>
<evidence type="ECO:0000313" key="9">
    <source>
        <dbReference type="Proteomes" id="UP000446768"/>
    </source>
</evidence>
<sequence>MRQLSNVARVAITFLLAVSHDAMALSPAREFNIAAGDMKMALDRYAAQSGVQLLYSVAEVDGLVGKAVKGKMAPEAALSLLLQGTPLQIMRGGDNALLIYRPATPAPARTVPKVSLEPPNDPATVIVSGLRTGPESARDRKRDSDAIVDAIVADDIGRLPDQNAGQAAQRIPGVQVVRYLEEGGAFTIRGLRQSKVLLNGLEVYGAKAQSGEYNGRNLDLEDVSAEVLAGVDVSKSSSASDIEGGLGGTLNIRTRQPFDAKGSMASVAVKATNYQMAPGFASKTLAQASGLVSQRWQTDAGEMGVLVNVAHAGSVFGLTEDELERPQLVANYAGSGRAVTLPIGMFTGNGHNGERARDTYVAAFQWRPAANVSLYANHVGVNYLLDQRFQTARFYVGAPTTSYTLWGDRNSDGSDNLRSGTFTGNTMSNASVVGNEGRNVRLYDIGGKWDNGNGDSGDGVQAISVRLSHTDTAVRNTLLEWGMNASVPLMRLEVNEGSPSHLSVSGIDLADPASYRPAYLLSIAANGTQENTAAVVDANYRFGHPVIQSADFGLRVNDYTRRTAGFVHLYCIDGCHGDATLAAADPALLHQVPAAQSREVGPYPTFSSDAVRRQVALRALYGLPAVDANMPEYDQLNHEKTTAAYVKFNYTTDVGGKPVSGNVGLRYVGTALHGASYGANAAGALVLLASDSTRHDVLPSFNATIRLRDDLLFRLGASKTMGQVNFAHLSAAVRISNPVQHDAQAGNPDLMPYTSRNADWSLEHYFGVKGMAAVGMFYKLVSGLIQTAAETRMINGEEYHVATFRQAGLARIKGIEFAYQQFFDRLPAPFNGLGLQANCLFVNTQAPSSVAGRSVPLLGLSKNSCNLAGIYERGKFKARLAYNHRGSLVATTSSSGAQGVPVFARPFGTLDFSIAYDISKHLSLVLDGANITGARIEQHYGSTHNQMNYVPLNKRYGAQMRYVF</sequence>
<organism evidence="8 9">
    <name type="scientific">Pseudoduganella rivuli</name>
    <dbReference type="NCBI Taxonomy" id="2666085"/>
    <lineage>
        <taxon>Bacteria</taxon>
        <taxon>Pseudomonadati</taxon>
        <taxon>Pseudomonadota</taxon>
        <taxon>Betaproteobacteria</taxon>
        <taxon>Burkholderiales</taxon>
        <taxon>Oxalobacteraceae</taxon>
        <taxon>Telluria group</taxon>
        <taxon>Pseudoduganella</taxon>
    </lineage>
</organism>
<keyword evidence="5" id="KW-0998">Cell outer membrane</keyword>
<comment type="caution">
    <text evidence="8">The sequence shown here is derived from an EMBL/GenBank/DDBJ whole genome shotgun (WGS) entry which is preliminary data.</text>
</comment>
<dbReference type="Gene3D" id="3.55.50.30">
    <property type="match status" value="1"/>
</dbReference>
<dbReference type="Proteomes" id="UP000446768">
    <property type="component" value="Unassembled WGS sequence"/>
</dbReference>
<keyword evidence="8" id="KW-0675">Receptor</keyword>
<dbReference type="GO" id="GO:0009279">
    <property type="term" value="C:cell outer membrane"/>
    <property type="evidence" value="ECO:0007669"/>
    <property type="project" value="UniProtKB-SubCell"/>
</dbReference>
<evidence type="ECO:0000313" key="8">
    <source>
        <dbReference type="EMBL" id="MRV70302.1"/>
    </source>
</evidence>
<evidence type="ECO:0000256" key="5">
    <source>
        <dbReference type="ARBA" id="ARBA00023237"/>
    </source>
</evidence>
<dbReference type="InterPro" id="IPR036942">
    <property type="entry name" value="Beta-barrel_TonB_sf"/>
</dbReference>
<reference evidence="8 9" key="1">
    <citation type="submission" date="2019-11" db="EMBL/GenBank/DDBJ databases">
        <title>Novel species isolated from a subtropical stream in China.</title>
        <authorList>
            <person name="Lu H."/>
        </authorList>
    </citation>
    <scope>NUCLEOTIDE SEQUENCE [LARGE SCALE GENOMIC DNA]</scope>
    <source>
        <strain evidence="8 9">FT92W</strain>
    </source>
</reference>